<protein>
    <submittedName>
        <fullName evidence="2">Uncharacterized protein</fullName>
    </submittedName>
</protein>
<feature type="non-terminal residue" evidence="2">
    <location>
        <position position="1"/>
    </location>
</feature>
<gene>
    <name evidence="2" type="ORF">L9F63_024591</name>
</gene>
<dbReference type="AlphaFoldDB" id="A0AAD7ZFP9"/>
<feature type="region of interest" description="Disordered" evidence="1">
    <location>
        <begin position="24"/>
        <end position="55"/>
    </location>
</feature>
<organism evidence="2 3">
    <name type="scientific">Diploptera punctata</name>
    <name type="common">Pacific beetle cockroach</name>
    <dbReference type="NCBI Taxonomy" id="6984"/>
    <lineage>
        <taxon>Eukaryota</taxon>
        <taxon>Metazoa</taxon>
        <taxon>Ecdysozoa</taxon>
        <taxon>Arthropoda</taxon>
        <taxon>Hexapoda</taxon>
        <taxon>Insecta</taxon>
        <taxon>Pterygota</taxon>
        <taxon>Neoptera</taxon>
        <taxon>Polyneoptera</taxon>
        <taxon>Dictyoptera</taxon>
        <taxon>Blattodea</taxon>
        <taxon>Blaberoidea</taxon>
        <taxon>Blaberidae</taxon>
        <taxon>Diplopterinae</taxon>
        <taxon>Diploptera</taxon>
    </lineage>
</organism>
<name>A0AAD7ZFP9_DIPPU</name>
<sequence length="55" mass="6519">KIFNSMQGQPKKMSKSWLRICKLSSTRGRRKSHQHAERPQITKQDDKGVQVRFHL</sequence>
<evidence type="ECO:0000313" key="2">
    <source>
        <dbReference type="EMBL" id="KAJ9579302.1"/>
    </source>
</evidence>
<reference evidence="2" key="2">
    <citation type="submission" date="2023-05" db="EMBL/GenBank/DDBJ databases">
        <authorList>
            <person name="Fouks B."/>
        </authorList>
    </citation>
    <scope>NUCLEOTIDE SEQUENCE</scope>
    <source>
        <strain evidence="2">Stay&amp;Tobe</strain>
        <tissue evidence="2">Testes</tissue>
    </source>
</reference>
<keyword evidence="3" id="KW-1185">Reference proteome</keyword>
<reference evidence="2" key="1">
    <citation type="journal article" date="2023" name="IScience">
        <title>Live-bearing cockroach genome reveals convergent evolutionary mechanisms linked to viviparity in insects and beyond.</title>
        <authorList>
            <person name="Fouks B."/>
            <person name="Harrison M.C."/>
            <person name="Mikhailova A.A."/>
            <person name="Marchal E."/>
            <person name="English S."/>
            <person name="Carruthers M."/>
            <person name="Jennings E.C."/>
            <person name="Chiamaka E.L."/>
            <person name="Frigard R.A."/>
            <person name="Pippel M."/>
            <person name="Attardo G.M."/>
            <person name="Benoit J.B."/>
            <person name="Bornberg-Bauer E."/>
            <person name="Tobe S.S."/>
        </authorList>
    </citation>
    <scope>NUCLEOTIDE SEQUENCE</scope>
    <source>
        <strain evidence="2">Stay&amp;Tobe</strain>
    </source>
</reference>
<dbReference type="EMBL" id="JASPKZ010008530">
    <property type="protein sequence ID" value="KAJ9579302.1"/>
    <property type="molecule type" value="Genomic_DNA"/>
</dbReference>
<feature type="compositionally biased region" description="Basic and acidic residues" evidence="1">
    <location>
        <begin position="34"/>
        <end position="49"/>
    </location>
</feature>
<dbReference type="Proteomes" id="UP001233999">
    <property type="component" value="Unassembled WGS sequence"/>
</dbReference>
<proteinExistence type="predicted"/>
<feature type="non-terminal residue" evidence="2">
    <location>
        <position position="55"/>
    </location>
</feature>
<comment type="caution">
    <text evidence="2">The sequence shown here is derived from an EMBL/GenBank/DDBJ whole genome shotgun (WGS) entry which is preliminary data.</text>
</comment>
<evidence type="ECO:0000313" key="3">
    <source>
        <dbReference type="Proteomes" id="UP001233999"/>
    </source>
</evidence>
<evidence type="ECO:0000256" key="1">
    <source>
        <dbReference type="SAM" id="MobiDB-lite"/>
    </source>
</evidence>
<accession>A0AAD7ZFP9</accession>